<dbReference type="AlphaFoldDB" id="A0A108TD27"/>
<feature type="compositionally biased region" description="Basic and acidic residues" evidence="1">
    <location>
        <begin position="1"/>
        <end position="11"/>
    </location>
</feature>
<keyword evidence="7" id="KW-1185">Reference proteome</keyword>
<dbReference type="EMBL" id="QRTW01000005">
    <property type="protein sequence ID" value="RGR16034.1"/>
    <property type="molecule type" value="Genomic_DNA"/>
</dbReference>
<dbReference type="PATRIC" id="fig|46506.5.peg.260"/>
<gene>
    <name evidence="2" type="ORF">AA415_00248</name>
    <name evidence="6" type="ORF">DW889_05135</name>
    <name evidence="5" type="ORF">DWV77_14990</name>
    <name evidence="4" type="ORF">DWY65_04455</name>
    <name evidence="3" type="ORF">DXC34_12215</name>
</gene>
<evidence type="ECO:0000313" key="5">
    <source>
        <dbReference type="EMBL" id="RGW32169.1"/>
    </source>
</evidence>
<dbReference type="EMBL" id="QSSV01000015">
    <property type="protein sequence ID" value="RGM12390.1"/>
    <property type="molecule type" value="Genomic_DNA"/>
</dbReference>
<comment type="caution">
    <text evidence="2">The sequence shown here is derived from an EMBL/GenBank/DDBJ whole genome shotgun (WGS) entry which is preliminary data.</text>
</comment>
<evidence type="ECO:0000313" key="4">
    <source>
        <dbReference type="EMBL" id="RGR16034.1"/>
    </source>
</evidence>
<evidence type="ECO:0000313" key="8">
    <source>
        <dbReference type="Proteomes" id="UP000261223"/>
    </source>
</evidence>
<evidence type="ECO:0000313" key="6">
    <source>
        <dbReference type="EMBL" id="RHB30956.1"/>
    </source>
</evidence>
<evidence type="ECO:0000313" key="7">
    <source>
        <dbReference type="Proteomes" id="UP000056419"/>
    </source>
</evidence>
<evidence type="ECO:0000313" key="11">
    <source>
        <dbReference type="Proteomes" id="UP000285150"/>
    </source>
</evidence>
<dbReference type="Proteomes" id="UP000056419">
    <property type="component" value="Unassembled WGS sequence"/>
</dbReference>
<sequence length="76" mass="8736">MNEAKLYKNQEPEPQSANEAAMAYESSCRNVDDFIASLPKEMMRNLVDFAIEEQRAGHCIPNSQVDEMINLRMGWK</sequence>
<evidence type="ECO:0000313" key="3">
    <source>
        <dbReference type="EMBL" id="RGM12390.1"/>
    </source>
</evidence>
<dbReference type="STRING" id="46506.AA415_00248"/>
<dbReference type="EMBL" id="QSAF01000023">
    <property type="protein sequence ID" value="RGW32169.1"/>
    <property type="molecule type" value="Genomic_DNA"/>
</dbReference>
<evidence type="ECO:0000313" key="2">
    <source>
        <dbReference type="EMBL" id="KWR57707.1"/>
    </source>
</evidence>
<name>A0A108TD27_BACSE</name>
<reference evidence="8 9" key="3">
    <citation type="submission" date="2018-08" db="EMBL/GenBank/DDBJ databases">
        <title>A genome reference for cultivated species of the human gut microbiota.</title>
        <authorList>
            <person name="Zou Y."/>
            <person name="Xue W."/>
            <person name="Luo G."/>
        </authorList>
    </citation>
    <scope>NUCLEOTIDE SEQUENCE [LARGE SCALE GENOMIC DNA]</scope>
    <source>
        <strain evidence="5 11">AF12-7</strain>
        <strain evidence="4 9">AF26-20BH</strain>
        <strain evidence="6 10">AM40-34</strain>
        <strain evidence="3 8">TF03-6</strain>
    </source>
</reference>
<dbReference type="GeneID" id="31796604"/>
<proteinExistence type="predicted"/>
<dbReference type="Proteomes" id="UP000285150">
    <property type="component" value="Unassembled WGS sequence"/>
</dbReference>
<reference evidence="2" key="2">
    <citation type="submission" date="2016-01" db="EMBL/GenBank/DDBJ databases">
        <authorList>
            <person name="McClelland M."/>
            <person name="Jain A."/>
            <person name="Saraogi P."/>
            <person name="Mendelson R."/>
            <person name="Westerman R."/>
            <person name="SanMiguel P."/>
            <person name="Csonka L."/>
        </authorList>
    </citation>
    <scope>NUCLEOTIDE SEQUENCE</scope>
    <source>
        <strain evidence="2">CL09T03C01</strain>
    </source>
</reference>
<accession>A0A108TD27</accession>
<protein>
    <submittedName>
        <fullName evidence="2">Uncharacterized protein</fullName>
    </submittedName>
</protein>
<dbReference type="Proteomes" id="UP000283310">
    <property type="component" value="Unassembled WGS sequence"/>
</dbReference>
<dbReference type="EMBL" id="LRGC01000001">
    <property type="protein sequence ID" value="KWR57707.1"/>
    <property type="molecule type" value="Genomic_DNA"/>
</dbReference>
<evidence type="ECO:0000256" key="1">
    <source>
        <dbReference type="SAM" id="MobiDB-lite"/>
    </source>
</evidence>
<evidence type="ECO:0000313" key="10">
    <source>
        <dbReference type="Proteomes" id="UP000283482"/>
    </source>
</evidence>
<reference evidence="2 7" key="1">
    <citation type="journal article" date="2016" name="BMC Genomics">
        <title>Type VI secretion systems of human gut Bacteroidales segregate into three genetic architectures, two of which are contained on mobile genetic elements.</title>
        <authorList>
            <person name="Coyne M.J."/>
            <person name="Roelofs K.G."/>
            <person name="Comstock L.E."/>
        </authorList>
    </citation>
    <scope>NUCLEOTIDE SEQUENCE [LARGE SCALE GENOMIC DNA]</scope>
    <source>
        <strain evidence="2 7">CL09T03C01</strain>
    </source>
</reference>
<dbReference type="Proteomes" id="UP000283482">
    <property type="component" value="Unassembled WGS sequence"/>
</dbReference>
<dbReference type="RefSeq" id="WP_005653683.1">
    <property type="nucleotide sequence ID" value="NZ_AP031449.1"/>
</dbReference>
<organism evidence="2 7">
    <name type="scientific">Bacteroides stercoris</name>
    <dbReference type="NCBI Taxonomy" id="46506"/>
    <lineage>
        <taxon>Bacteria</taxon>
        <taxon>Pseudomonadati</taxon>
        <taxon>Bacteroidota</taxon>
        <taxon>Bacteroidia</taxon>
        <taxon>Bacteroidales</taxon>
        <taxon>Bacteroidaceae</taxon>
        <taxon>Bacteroides</taxon>
    </lineage>
</organism>
<dbReference type="Proteomes" id="UP000261223">
    <property type="component" value="Unassembled WGS sequence"/>
</dbReference>
<feature type="region of interest" description="Disordered" evidence="1">
    <location>
        <begin position="1"/>
        <end position="20"/>
    </location>
</feature>
<evidence type="ECO:0000313" key="9">
    <source>
        <dbReference type="Proteomes" id="UP000283310"/>
    </source>
</evidence>
<dbReference type="EMBL" id="QSGN01000008">
    <property type="protein sequence ID" value="RHB30956.1"/>
    <property type="molecule type" value="Genomic_DNA"/>
</dbReference>